<evidence type="ECO:0000259" key="2">
    <source>
        <dbReference type="PROSITE" id="PS50804"/>
    </source>
</evidence>
<dbReference type="InterPro" id="IPR003309">
    <property type="entry name" value="SCAN_dom"/>
</dbReference>
<organism evidence="3 4">
    <name type="scientific">Oryzias latipes</name>
    <name type="common">Japanese rice fish</name>
    <name type="synonym">Japanese killifish</name>
    <dbReference type="NCBI Taxonomy" id="8090"/>
    <lineage>
        <taxon>Eukaryota</taxon>
        <taxon>Metazoa</taxon>
        <taxon>Chordata</taxon>
        <taxon>Craniata</taxon>
        <taxon>Vertebrata</taxon>
        <taxon>Euteleostomi</taxon>
        <taxon>Actinopterygii</taxon>
        <taxon>Neopterygii</taxon>
        <taxon>Teleostei</taxon>
        <taxon>Neoteleostei</taxon>
        <taxon>Acanthomorphata</taxon>
        <taxon>Ovalentaria</taxon>
        <taxon>Atherinomorphae</taxon>
        <taxon>Beloniformes</taxon>
        <taxon>Adrianichthyidae</taxon>
        <taxon>Oryziinae</taxon>
        <taxon>Oryzias</taxon>
    </lineage>
</organism>
<name>A0A3P9MJ94_ORYLA</name>
<feature type="region of interest" description="Disordered" evidence="1">
    <location>
        <begin position="1"/>
        <end position="31"/>
    </location>
</feature>
<dbReference type="Pfam" id="PF02023">
    <property type="entry name" value="SCAN"/>
    <property type="match status" value="1"/>
</dbReference>
<evidence type="ECO:0000313" key="3">
    <source>
        <dbReference type="Ensembl" id="ENSORLP00020032921.1"/>
    </source>
</evidence>
<protein>
    <recommendedName>
        <fullName evidence="2">SCAN box domain-containing protein</fullName>
    </recommendedName>
</protein>
<reference evidence="3" key="3">
    <citation type="submission" date="2025-08" db="UniProtKB">
        <authorList>
            <consortium name="Ensembl"/>
        </authorList>
    </citation>
    <scope>IDENTIFICATION</scope>
    <source>
        <strain evidence="3">HNI</strain>
    </source>
</reference>
<reference evidence="3 4" key="2">
    <citation type="submission" date="2017-04" db="EMBL/GenBank/DDBJ databases">
        <title>CpG methylation of centromeres and impact of large insertions on vertebrate speciation.</title>
        <authorList>
            <person name="Ichikawa K."/>
            <person name="Yoshimura J."/>
            <person name="Morishita S."/>
        </authorList>
    </citation>
    <scope>NUCLEOTIDE SEQUENCE</scope>
    <source>
        <strain evidence="3 4">HNI</strain>
    </source>
</reference>
<dbReference type="InterPro" id="IPR038269">
    <property type="entry name" value="SCAN_sf"/>
</dbReference>
<evidence type="ECO:0000313" key="4">
    <source>
        <dbReference type="Proteomes" id="UP000265180"/>
    </source>
</evidence>
<feature type="domain" description="SCAN box" evidence="2">
    <location>
        <begin position="71"/>
        <end position="117"/>
    </location>
</feature>
<feature type="region of interest" description="Disordered" evidence="1">
    <location>
        <begin position="138"/>
        <end position="163"/>
    </location>
</feature>
<accession>A0A3P9MJ94</accession>
<reference evidence="3" key="4">
    <citation type="submission" date="2025-09" db="UniProtKB">
        <authorList>
            <consortium name="Ensembl"/>
        </authorList>
    </citation>
    <scope>IDENTIFICATION</scope>
    <source>
        <strain evidence="3">HNI</strain>
    </source>
</reference>
<evidence type="ECO:0000256" key="1">
    <source>
        <dbReference type="SAM" id="MobiDB-lite"/>
    </source>
</evidence>
<dbReference type="SUPFAM" id="SSF47353">
    <property type="entry name" value="Retrovirus capsid dimerization domain-like"/>
    <property type="match status" value="1"/>
</dbReference>
<dbReference type="PROSITE" id="PS50804">
    <property type="entry name" value="SCAN_BOX"/>
    <property type="match status" value="1"/>
</dbReference>
<proteinExistence type="predicted"/>
<dbReference type="AlphaFoldDB" id="A0A3P9MJ94"/>
<dbReference type="Gene3D" id="1.10.4020.10">
    <property type="entry name" value="DNA breaking-rejoining enzymes"/>
    <property type="match status" value="1"/>
</dbReference>
<reference key="1">
    <citation type="journal article" date="2007" name="Nature">
        <title>The medaka draft genome and insights into vertebrate genome evolution.</title>
        <authorList>
            <person name="Kasahara M."/>
            <person name="Naruse K."/>
            <person name="Sasaki S."/>
            <person name="Nakatani Y."/>
            <person name="Qu W."/>
            <person name="Ahsan B."/>
            <person name="Yamada T."/>
            <person name="Nagayasu Y."/>
            <person name="Doi K."/>
            <person name="Kasai Y."/>
            <person name="Jindo T."/>
            <person name="Kobayashi D."/>
            <person name="Shimada A."/>
            <person name="Toyoda A."/>
            <person name="Kuroki Y."/>
            <person name="Fujiyama A."/>
            <person name="Sasaki T."/>
            <person name="Shimizu A."/>
            <person name="Asakawa S."/>
            <person name="Shimizu N."/>
            <person name="Hashimoto S."/>
            <person name="Yang J."/>
            <person name="Lee Y."/>
            <person name="Matsushima K."/>
            <person name="Sugano S."/>
            <person name="Sakaizumi M."/>
            <person name="Narita T."/>
            <person name="Ohishi K."/>
            <person name="Haga S."/>
            <person name="Ohta F."/>
            <person name="Nomoto H."/>
            <person name="Nogata K."/>
            <person name="Morishita T."/>
            <person name="Endo T."/>
            <person name="Shin-I T."/>
            <person name="Takeda H."/>
            <person name="Morishita S."/>
            <person name="Kohara Y."/>
        </authorList>
    </citation>
    <scope>NUCLEOTIDE SEQUENCE [LARGE SCALE GENOMIC DNA]</scope>
    <source>
        <strain>Hd-rR</strain>
    </source>
</reference>
<dbReference type="Proteomes" id="UP000265180">
    <property type="component" value="Chromosome 1"/>
</dbReference>
<feature type="compositionally biased region" description="Basic residues" evidence="1">
    <location>
        <begin position="1"/>
        <end position="10"/>
    </location>
</feature>
<sequence length="163" mass="18185">MTSGGPRRHQGWTAGARRRPEAGWAHRPVPLPPTQALEACAARDRGRTHVYRVVKGVLRERRNISPGTCCRRLRLAKVPSGKRPAGACGQWKGLCRGWERPERRTEEQIGGVAVMEQPMLLHQPPKYGEARVAITEGNEVEQVRGTERVSTPTPVDRPDHLHS</sequence>
<dbReference type="Ensembl" id="ENSORLT00020026309.1">
    <property type="protein sequence ID" value="ENSORLP00020032921.1"/>
    <property type="gene ID" value="ENSORLG00020018682.1"/>
</dbReference>